<dbReference type="Gene3D" id="3.40.630.30">
    <property type="match status" value="1"/>
</dbReference>
<evidence type="ECO:0000313" key="2">
    <source>
        <dbReference type="Proteomes" id="UP000612808"/>
    </source>
</evidence>
<protein>
    <recommendedName>
        <fullName evidence="3">Acetyltransferase (GNAT) family protein</fullName>
    </recommendedName>
</protein>
<dbReference type="Proteomes" id="UP000612808">
    <property type="component" value="Unassembled WGS sequence"/>
</dbReference>
<gene>
    <name evidence="1" type="ORF">Aru02nite_28420</name>
</gene>
<name>A0A8J3J9L2_9ACTN</name>
<evidence type="ECO:0000313" key="1">
    <source>
        <dbReference type="EMBL" id="GID11953.1"/>
    </source>
</evidence>
<sequence>MSSSPRLEPELSIEEIRRTGPLVDAIYADILSPSFPPAELTTLAALRAGITAGTTTVAVALDAARTPWGAAVGEWYPEARVMLLGYMAARPGNRGLGVGRELLAQSIRAWAGRYAPCLVLAEVERPDAHRASLAHGDPTARLRFYQRYGARALDLPYFQPALRADEERAYGMLLITLHAEDRFLIGPDLLDAAPVRAFWADYLAGTEGRVDDPAATRLRDAMRRDGIRLRPLDEYRRVPAAAG</sequence>
<reference evidence="1" key="1">
    <citation type="submission" date="2021-01" db="EMBL/GenBank/DDBJ databases">
        <title>Whole genome shotgun sequence of Actinocatenispora rupis NBRC 107355.</title>
        <authorList>
            <person name="Komaki H."/>
            <person name="Tamura T."/>
        </authorList>
    </citation>
    <scope>NUCLEOTIDE SEQUENCE</scope>
    <source>
        <strain evidence="1">NBRC 107355</strain>
    </source>
</reference>
<dbReference type="InterPro" id="IPR016181">
    <property type="entry name" value="Acyl_CoA_acyltransferase"/>
</dbReference>
<evidence type="ECO:0008006" key="3">
    <source>
        <dbReference type="Google" id="ProtNLM"/>
    </source>
</evidence>
<accession>A0A8J3J9L2</accession>
<dbReference type="RefSeq" id="WP_203657937.1">
    <property type="nucleotide sequence ID" value="NZ_BAAAZM010000005.1"/>
</dbReference>
<dbReference type="EMBL" id="BOMB01000015">
    <property type="protein sequence ID" value="GID11953.1"/>
    <property type="molecule type" value="Genomic_DNA"/>
</dbReference>
<proteinExistence type="predicted"/>
<keyword evidence="2" id="KW-1185">Reference proteome</keyword>
<organism evidence="1 2">
    <name type="scientific">Actinocatenispora rupis</name>
    <dbReference type="NCBI Taxonomy" id="519421"/>
    <lineage>
        <taxon>Bacteria</taxon>
        <taxon>Bacillati</taxon>
        <taxon>Actinomycetota</taxon>
        <taxon>Actinomycetes</taxon>
        <taxon>Micromonosporales</taxon>
        <taxon>Micromonosporaceae</taxon>
        <taxon>Actinocatenispora</taxon>
    </lineage>
</organism>
<dbReference type="SUPFAM" id="SSF55729">
    <property type="entry name" value="Acyl-CoA N-acyltransferases (Nat)"/>
    <property type="match status" value="1"/>
</dbReference>
<dbReference type="AlphaFoldDB" id="A0A8J3J9L2"/>
<comment type="caution">
    <text evidence="1">The sequence shown here is derived from an EMBL/GenBank/DDBJ whole genome shotgun (WGS) entry which is preliminary data.</text>
</comment>